<dbReference type="InterPro" id="IPR036365">
    <property type="entry name" value="PGBD-like_sf"/>
</dbReference>
<dbReference type="InterPro" id="IPR045380">
    <property type="entry name" value="LD_TPept_scaffold_dom"/>
</dbReference>
<dbReference type="KEGG" id="paru:CYR75_08730"/>
<dbReference type="Pfam" id="PF20142">
    <property type="entry name" value="Scaffold"/>
    <property type="match status" value="1"/>
</dbReference>
<dbReference type="GO" id="GO:0008360">
    <property type="term" value="P:regulation of cell shape"/>
    <property type="evidence" value="ECO:0007669"/>
    <property type="project" value="UniProtKB-UniRule"/>
</dbReference>
<evidence type="ECO:0000313" key="10">
    <source>
        <dbReference type="Proteomes" id="UP000234882"/>
    </source>
</evidence>
<reference evidence="10" key="1">
    <citation type="submission" date="2017-12" db="EMBL/GenBank/DDBJ databases">
        <title>Genomic analysis of Paracoccus sp. CBA4604.</title>
        <authorList>
            <person name="Roh S.W."/>
            <person name="Kim J.Y."/>
            <person name="Kim J.S."/>
        </authorList>
    </citation>
    <scope>NUCLEOTIDE SEQUENCE [LARGE SCALE GENOMIC DNA]</scope>
    <source>
        <strain evidence="10">CBA4604</strain>
    </source>
</reference>
<dbReference type="PANTHER" id="PTHR41533">
    <property type="entry name" value="L,D-TRANSPEPTIDASE HI_1667-RELATED"/>
    <property type="match status" value="1"/>
</dbReference>
<dbReference type="OrthoDB" id="9778545at2"/>
<dbReference type="Pfam" id="PF01471">
    <property type="entry name" value="PG_binding_1"/>
    <property type="match status" value="1"/>
</dbReference>
<dbReference type="Gene3D" id="2.40.440.10">
    <property type="entry name" value="L,D-transpeptidase catalytic domain-like"/>
    <property type="match status" value="1"/>
</dbReference>
<comment type="similarity">
    <text evidence="2">Belongs to the YkuD family.</text>
</comment>
<proteinExistence type="inferred from homology"/>
<dbReference type="Proteomes" id="UP000234882">
    <property type="component" value="Chromosome"/>
</dbReference>
<dbReference type="Gene3D" id="1.10.101.10">
    <property type="entry name" value="PGBD-like superfamily/PGBD"/>
    <property type="match status" value="1"/>
</dbReference>
<dbReference type="GO" id="GO:0016740">
    <property type="term" value="F:transferase activity"/>
    <property type="evidence" value="ECO:0007669"/>
    <property type="project" value="UniProtKB-KW"/>
</dbReference>
<comment type="pathway">
    <text evidence="1 7">Cell wall biogenesis; peptidoglycan biosynthesis.</text>
</comment>
<keyword evidence="6 7" id="KW-0961">Cell wall biogenesis/degradation</keyword>
<dbReference type="SUPFAM" id="SSF141523">
    <property type="entry name" value="L,D-transpeptidase catalytic domain-like"/>
    <property type="match status" value="1"/>
</dbReference>
<dbReference type="EMBL" id="CP025583">
    <property type="protein sequence ID" value="AUM75627.1"/>
    <property type="molecule type" value="Genomic_DNA"/>
</dbReference>
<feature type="domain" description="L,D-TPase catalytic" evidence="8">
    <location>
        <begin position="283"/>
        <end position="459"/>
    </location>
</feature>
<dbReference type="GO" id="GO:0009252">
    <property type="term" value="P:peptidoglycan biosynthetic process"/>
    <property type="evidence" value="ECO:0007669"/>
    <property type="project" value="UniProtKB-UniPathway"/>
</dbReference>
<protein>
    <submittedName>
        <fullName evidence="9">Peptidoglycan-binding protein</fullName>
    </submittedName>
</protein>
<dbReference type="InterPro" id="IPR052905">
    <property type="entry name" value="LD-transpeptidase_YkuD-like"/>
</dbReference>
<dbReference type="PANTHER" id="PTHR41533:SF2">
    <property type="entry name" value="BLR7131 PROTEIN"/>
    <property type="match status" value="1"/>
</dbReference>
<dbReference type="Pfam" id="PF03734">
    <property type="entry name" value="YkuD"/>
    <property type="match status" value="1"/>
</dbReference>
<dbReference type="CDD" id="cd16913">
    <property type="entry name" value="YkuD_like"/>
    <property type="match status" value="1"/>
</dbReference>
<evidence type="ECO:0000256" key="5">
    <source>
        <dbReference type="ARBA" id="ARBA00022984"/>
    </source>
</evidence>
<evidence type="ECO:0000259" key="8">
    <source>
        <dbReference type="PROSITE" id="PS52029"/>
    </source>
</evidence>
<keyword evidence="5 7" id="KW-0573">Peptidoglycan synthesis</keyword>
<feature type="active site" description="Proton donor/acceptor" evidence="7">
    <location>
        <position position="415"/>
    </location>
</feature>
<dbReference type="InterPro" id="IPR002477">
    <property type="entry name" value="Peptidoglycan-bd-like"/>
</dbReference>
<dbReference type="GO" id="GO:0071555">
    <property type="term" value="P:cell wall organization"/>
    <property type="evidence" value="ECO:0007669"/>
    <property type="project" value="UniProtKB-UniRule"/>
</dbReference>
<evidence type="ECO:0000256" key="3">
    <source>
        <dbReference type="ARBA" id="ARBA00022679"/>
    </source>
</evidence>
<dbReference type="AlphaFoldDB" id="A0A2K9MJ13"/>
<dbReference type="GO" id="GO:0004180">
    <property type="term" value="F:carboxypeptidase activity"/>
    <property type="evidence" value="ECO:0007669"/>
    <property type="project" value="UniProtKB-ARBA"/>
</dbReference>
<accession>A0A2K9MJ13</accession>
<keyword evidence="10" id="KW-1185">Reference proteome</keyword>
<evidence type="ECO:0000256" key="4">
    <source>
        <dbReference type="ARBA" id="ARBA00022960"/>
    </source>
</evidence>
<organism evidence="9 10">
    <name type="scientific">Paracoccus jeotgali</name>
    <dbReference type="NCBI Taxonomy" id="2065379"/>
    <lineage>
        <taxon>Bacteria</taxon>
        <taxon>Pseudomonadati</taxon>
        <taxon>Pseudomonadota</taxon>
        <taxon>Alphaproteobacteria</taxon>
        <taxon>Rhodobacterales</taxon>
        <taxon>Paracoccaceae</taxon>
        <taxon>Paracoccus</taxon>
    </lineage>
</organism>
<gene>
    <name evidence="9" type="ORF">CYR75_08730</name>
</gene>
<evidence type="ECO:0000256" key="2">
    <source>
        <dbReference type="ARBA" id="ARBA00005992"/>
    </source>
</evidence>
<evidence type="ECO:0000313" key="9">
    <source>
        <dbReference type="EMBL" id="AUM75627.1"/>
    </source>
</evidence>
<dbReference type="UniPathway" id="UPA00219"/>
<evidence type="ECO:0000256" key="6">
    <source>
        <dbReference type="ARBA" id="ARBA00023316"/>
    </source>
</evidence>
<dbReference type="InterPro" id="IPR005490">
    <property type="entry name" value="LD_TPept_cat_dom"/>
</dbReference>
<sequence>MALAATVAAAPLSVQSAPAPKLDFSGFELELAQAVSGDFALAQFYGAHDLQPVFAGPDATPRREALRAAVAQAPSHGLPSARYRPASLTEAEVSDDVETELRFARVLSLWANDVGNGLVDPSATDSMNKRKVLPVDMTGLLEGMIQGDPAAALAKLPPQDNAYRTLREMLAGDARLVPPADAPQVEPALYRPGESSPQIAALRARLASIGFAAETTADPQLYDDPLTETVRAYQQASGLPVDGIAGPRTVGQLAGTELPARTRRLVLAMERLRWLNGHDLNGRHLWVNIPAQFVEIREGGETVFSSRVVVGRPDPDWETPEFSETMKFVVPNPRWNVPKSIAVASYLPKLRANRHAVGHLDVVDRNGRVVPRDQIDFNQYSNANFPYRLRQKPSADNALGRVKFMFPNPWNIYLHDTPSKGLFGNADRAASHGCVRVAKPFELAHELLRGNSDDPQAFFQRALDRGEEQWIKLAEPLPIHLVYFTALPGTDGLLHTYPDIYNRDAKLWSAMQKAADAGS</sequence>
<keyword evidence="4 7" id="KW-0133">Cell shape</keyword>
<name>A0A2K9MJ13_9RHOB</name>
<dbReference type="PROSITE" id="PS52029">
    <property type="entry name" value="LD_TPASE"/>
    <property type="match status" value="1"/>
</dbReference>
<evidence type="ECO:0000256" key="7">
    <source>
        <dbReference type="PROSITE-ProRule" id="PRU01373"/>
    </source>
</evidence>
<feature type="active site" description="Nucleophile" evidence="7">
    <location>
        <position position="434"/>
    </location>
</feature>
<dbReference type="SUPFAM" id="SSF47090">
    <property type="entry name" value="PGBD-like"/>
    <property type="match status" value="1"/>
</dbReference>
<dbReference type="InterPro" id="IPR036366">
    <property type="entry name" value="PGBDSf"/>
</dbReference>
<keyword evidence="3" id="KW-0808">Transferase</keyword>
<dbReference type="InterPro" id="IPR038063">
    <property type="entry name" value="Transpep_catalytic_dom"/>
</dbReference>
<evidence type="ECO:0000256" key="1">
    <source>
        <dbReference type="ARBA" id="ARBA00004752"/>
    </source>
</evidence>